<reference evidence="2 3" key="1">
    <citation type="submission" date="2019-03" db="EMBL/GenBank/DDBJ databases">
        <title>Genomic Encyclopedia of Type Strains, Phase IV (KMG-IV): sequencing the most valuable type-strain genomes for metagenomic binning, comparative biology and taxonomic classification.</title>
        <authorList>
            <person name="Goeker M."/>
        </authorList>
    </citation>
    <scope>NUCLEOTIDE SEQUENCE [LARGE SCALE GENOMIC DNA]</scope>
    <source>
        <strain evidence="2 3">DSM 104836</strain>
    </source>
</reference>
<dbReference type="PROSITE" id="PS51186">
    <property type="entry name" value="GNAT"/>
    <property type="match status" value="1"/>
</dbReference>
<dbReference type="GO" id="GO:0016747">
    <property type="term" value="F:acyltransferase activity, transferring groups other than amino-acyl groups"/>
    <property type="evidence" value="ECO:0007669"/>
    <property type="project" value="InterPro"/>
</dbReference>
<comment type="caution">
    <text evidence="2">The sequence shown here is derived from an EMBL/GenBank/DDBJ whole genome shotgun (WGS) entry which is preliminary data.</text>
</comment>
<dbReference type="RefSeq" id="WP_132243106.1">
    <property type="nucleotide sequence ID" value="NZ_SLZU01000003.1"/>
</dbReference>
<dbReference type="SUPFAM" id="SSF55729">
    <property type="entry name" value="Acyl-CoA N-acyltransferases (Nat)"/>
    <property type="match status" value="1"/>
</dbReference>
<dbReference type="InterPro" id="IPR000182">
    <property type="entry name" value="GNAT_dom"/>
</dbReference>
<dbReference type="EMBL" id="SLZU01000003">
    <property type="protein sequence ID" value="TCS65647.1"/>
    <property type="molecule type" value="Genomic_DNA"/>
</dbReference>
<dbReference type="AlphaFoldDB" id="A0A4R3JI18"/>
<dbReference type="PANTHER" id="PTHR43792">
    <property type="entry name" value="GNAT FAMILY, PUTATIVE (AFU_ORTHOLOGUE AFUA_3G00765)-RELATED-RELATED"/>
    <property type="match status" value="1"/>
</dbReference>
<dbReference type="InterPro" id="IPR016181">
    <property type="entry name" value="Acyl_CoA_acyltransferase"/>
</dbReference>
<feature type="domain" description="N-acetyltransferase" evidence="1">
    <location>
        <begin position="13"/>
        <end position="155"/>
    </location>
</feature>
<dbReference type="Pfam" id="PF13302">
    <property type="entry name" value="Acetyltransf_3"/>
    <property type="match status" value="1"/>
</dbReference>
<name>A0A4R3JI18_9RHOB</name>
<accession>A0A4R3JI18</accession>
<dbReference type="OrthoDB" id="9804153at2"/>
<dbReference type="Proteomes" id="UP000295696">
    <property type="component" value="Unassembled WGS sequence"/>
</dbReference>
<organism evidence="2 3">
    <name type="scientific">Primorskyibacter sedentarius</name>
    <dbReference type="NCBI Taxonomy" id="745311"/>
    <lineage>
        <taxon>Bacteria</taxon>
        <taxon>Pseudomonadati</taxon>
        <taxon>Pseudomonadota</taxon>
        <taxon>Alphaproteobacteria</taxon>
        <taxon>Rhodobacterales</taxon>
        <taxon>Roseobacteraceae</taxon>
        <taxon>Primorskyibacter</taxon>
    </lineage>
</organism>
<gene>
    <name evidence="2" type="ORF">EDD52_10363</name>
</gene>
<sequence length="270" mass="30002">MDQFPEVLTDKELTLRPLAPADLTAITSQLNDERVAPWLAAVSRPFDPSVLLEHDQHPGEHIRAIVQSGEVLGGLCIGSTLWYWLAPDHWGQGHMRRALMLALSARFRHAAPPLTATCRETNDASHALLLRLGFAQHPAPRRLFFHGTQRSEPCHDFVLAPEQWHLLHPPIIPAGSATLRPAVQKDAPTLELIFQRQREDIWPIASCLSIFIETNRFRGGGQGLFVIIDDIRRTIGAALVDDGGTHLCFLDDGDSERHRDSVAKALSALE</sequence>
<proteinExistence type="predicted"/>
<dbReference type="InterPro" id="IPR051531">
    <property type="entry name" value="N-acetyltransferase"/>
</dbReference>
<dbReference type="Gene3D" id="3.40.630.30">
    <property type="match status" value="1"/>
</dbReference>
<evidence type="ECO:0000313" key="2">
    <source>
        <dbReference type="EMBL" id="TCS65647.1"/>
    </source>
</evidence>
<evidence type="ECO:0000313" key="3">
    <source>
        <dbReference type="Proteomes" id="UP000295696"/>
    </source>
</evidence>
<protein>
    <submittedName>
        <fullName evidence="2">RimJ/RimL family protein N-acetyltransferase</fullName>
    </submittedName>
</protein>
<keyword evidence="2" id="KW-0808">Transferase</keyword>
<evidence type="ECO:0000259" key="1">
    <source>
        <dbReference type="PROSITE" id="PS51186"/>
    </source>
</evidence>
<keyword evidence="3" id="KW-1185">Reference proteome</keyword>